<dbReference type="PROSITE" id="PS50041">
    <property type="entry name" value="C_TYPE_LECTIN_2"/>
    <property type="match status" value="1"/>
</dbReference>
<dbReference type="InterPro" id="IPR018378">
    <property type="entry name" value="C-type_lectin_CS"/>
</dbReference>
<dbReference type="Ensembl" id="ENSAMXT00005003718.1">
    <property type="protein sequence ID" value="ENSAMXP00005003247.1"/>
    <property type="gene ID" value="ENSAMXG00005002029.1"/>
</dbReference>
<dbReference type="InterPro" id="IPR033989">
    <property type="entry name" value="CD209-like_CTLD"/>
</dbReference>
<dbReference type="SUPFAM" id="SSF56436">
    <property type="entry name" value="C-type lectin-like"/>
    <property type="match status" value="1"/>
</dbReference>
<organism evidence="4 5">
    <name type="scientific">Astyanax mexicanus</name>
    <name type="common">Blind cave fish</name>
    <name type="synonym">Astyanax fasciatus mexicanus</name>
    <dbReference type="NCBI Taxonomy" id="7994"/>
    <lineage>
        <taxon>Eukaryota</taxon>
        <taxon>Metazoa</taxon>
        <taxon>Chordata</taxon>
        <taxon>Craniata</taxon>
        <taxon>Vertebrata</taxon>
        <taxon>Euteleostomi</taxon>
        <taxon>Actinopterygii</taxon>
        <taxon>Neopterygii</taxon>
        <taxon>Teleostei</taxon>
        <taxon>Ostariophysi</taxon>
        <taxon>Characiformes</taxon>
        <taxon>Characoidei</taxon>
        <taxon>Acestrorhamphidae</taxon>
        <taxon>Acestrorhamphinae</taxon>
        <taxon>Astyanax</taxon>
    </lineage>
</organism>
<feature type="domain" description="C-type lectin" evidence="3">
    <location>
        <begin position="66"/>
        <end position="184"/>
    </location>
</feature>
<name>A0A8B9GUT5_ASTMX</name>
<dbReference type="PROSITE" id="PS00615">
    <property type="entry name" value="C_TYPE_LECTIN_1"/>
    <property type="match status" value="1"/>
</dbReference>
<dbReference type="PANTHER" id="PTHR22803">
    <property type="entry name" value="MANNOSE, PHOSPHOLIPASE, LECTIN RECEPTOR RELATED"/>
    <property type="match status" value="1"/>
</dbReference>
<dbReference type="InterPro" id="IPR016186">
    <property type="entry name" value="C-type_lectin-like/link_sf"/>
</dbReference>
<keyword evidence="1" id="KW-0430">Lectin</keyword>
<proteinExistence type="predicted"/>
<dbReference type="Gene3D" id="3.10.100.10">
    <property type="entry name" value="Mannose-Binding Protein A, subunit A"/>
    <property type="match status" value="1"/>
</dbReference>
<accession>A0A8B9GUT5</accession>
<dbReference type="SMART" id="SM00034">
    <property type="entry name" value="CLECT"/>
    <property type="match status" value="1"/>
</dbReference>
<evidence type="ECO:0000256" key="1">
    <source>
        <dbReference type="ARBA" id="ARBA00022734"/>
    </source>
</evidence>
<evidence type="ECO:0000313" key="4">
    <source>
        <dbReference type="Ensembl" id="ENSAMXP00005003247.1"/>
    </source>
</evidence>
<dbReference type="Proteomes" id="UP000694621">
    <property type="component" value="Unplaced"/>
</dbReference>
<dbReference type="Pfam" id="PF00059">
    <property type="entry name" value="Lectin_C"/>
    <property type="match status" value="1"/>
</dbReference>
<sequence>MKKNFSDQLLRLIWCKRWGKVTGIFSCSGNLRINKLHILRSSTTVIMHCFFVSSIEKANVEGWIYFNSSLYYLSAEMKNWTYGRDDCIKRGADLVIINSREEQCVRWLVENVKRQWIWIGLGDGVSEGVWKWVDRSNLTTGFWKIGEPNNYSGDEDCAFCGYGSDPVKNWNDYSCNNQLVWICEKRI</sequence>
<evidence type="ECO:0000313" key="5">
    <source>
        <dbReference type="Proteomes" id="UP000694621"/>
    </source>
</evidence>
<keyword evidence="2" id="KW-1015">Disulfide bond</keyword>
<dbReference type="AlphaFoldDB" id="A0A8B9GUT5"/>
<dbReference type="InterPro" id="IPR001304">
    <property type="entry name" value="C-type_lectin-like"/>
</dbReference>
<evidence type="ECO:0000256" key="2">
    <source>
        <dbReference type="ARBA" id="ARBA00023157"/>
    </source>
</evidence>
<dbReference type="InterPro" id="IPR016187">
    <property type="entry name" value="CTDL_fold"/>
</dbReference>
<dbReference type="CDD" id="cd03590">
    <property type="entry name" value="CLECT_DC-SIGN_like"/>
    <property type="match status" value="1"/>
</dbReference>
<reference evidence="4" key="1">
    <citation type="submission" date="2025-08" db="UniProtKB">
        <authorList>
            <consortium name="Ensembl"/>
        </authorList>
    </citation>
    <scope>IDENTIFICATION</scope>
</reference>
<protein>
    <recommendedName>
        <fullName evidence="3">C-type lectin domain-containing protein</fullName>
    </recommendedName>
</protein>
<dbReference type="InterPro" id="IPR050111">
    <property type="entry name" value="C-type_lectin/snaclec_domain"/>
</dbReference>
<evidence type="ECO:0000259" key="3">
    <source>
        <dbReference type="PROSITE" id="PS50041"/>
    </source>
</evidence>
<dbReference type="GO" id="GO:0030246">
    <property type="term" value="F:carbohydrate binding"/>
    <property type="evidence" value="ECO:0007669"/>
    <property type="project" value="UniProtKB-KW"/>
</dbReference>